<dbReference type="EMBL" id="MT142256">
    <property type="protein sequence ID" value="QJA76977.1"/>
    <property type="molecule type" value="Genomic_DNA"/>
</dbReference>
<evidence type="ECO:0000313" key="1">
    <source>
        <dbReference type="EMBL" id="QJA55981.1"/>
    </source>
</evidence>
<dbReference type="EMBL" id="MT141193">
    <property type="protein sequence ID" value="QJA55981.1"/>
    <property type="molecule type" value="Genomic_DNA"/>
</dbReference>
<proteinExistence type="predicted"/>
<protein>
    <submittedName>
        <fullName evidence="1">Uncharacterized protein</fullName>
    </submittedName>
</protein>
<gene>
    <name evidence="2" type="ORF">MM415A01383_0004</name>
    <name evidence="1" type="ORF">MM415B01946_0004</name>
</gene>
<organism evidence="1">
    <name type="scientific">viral metagenome</name>
    <dbReference type="NCBI Taxonomy" id="1070528"/>
    <lineage>
        <taxon>unclassified sequences</taxon>
        <taxon>metagenomes</taxon>
        <taxon>organismal metagenomes</taxon>
    </lineage>
</organism>
<sequence>MDSREIIREKVYCQRCPIVSICYGPGIEPDNNSYAEDCILAKLYYGEIKVEVTGSILRD</sequence>
<dbReference type="AlphaFoldDB" id="A0A6M3IEZ6"/>
<reference evidence="1" key="1">
    <citation type="submission" date="2020-03" db="EMBL/GenBank/DDBJ databases">
        <title>The deep terrestrial virosphere.</title>
        <authorList>
            <person name="Holmfeldt K."/>
            <person name="Nilsson E."/>
            <person name="Simone D."/>
            <person name="Lopez-Fernandez M."/>
            <person name="Wu X."/>
            <person name="de Brujin I."/>
            <person name="Lundin D."/>
            <person name="Andersson A."/>
            <person name="Bertilsson S."/>
            <person name="Dopson M."/>
        </authorList>
    </citation>
    <scope>NUCLEOTIDE SEQUENCE</scope>
    <source>
        <strain evidence="2">MM415A01383</strain>
        <strain evidence="1">MM415B01946</strain>
    </source>
</reference>
<accession>A0A6M3IEZ6</accession>
<evidence type="ECO:0000313" key="2">
    <source>
        <dbReference type="EMBL" id="QJA76977.1"/>
    </source>
</evidence>
<name>A0A6M3IEZ6_9ZZZZ</name>